<protein>
    <recommendedName>
        <fullName evidence="3">Glyoxylate reductase/hydroxypyruvate reductase</fullName>
    </recommendedName>
</protein>
<dbReference type="InterPro" id="IPR006139">
    <property type="entry name" value="D-isomer_2_OHA_DH_cat_dom"/>
</dbReference>
<dbReference type="GO" id="GO:0051287">
    <property type="term" value="F:NAD binding"/>
    <property type="evidence" value="ECO:0007669"/>
    <property type="project" value="InterPro"/>
</dbReference>
<evidence type="ECO:0000259" key="5">
    <source>
        <dbReference type="Pfam" id="PF00389"/>
    </source>
</evidence>
<proteinExistence type="inferred from homology"/>
<dbReference type="GO" id="GO:0005829">
    <property type="term" value="C:cytosol"/>
    <property type="evidence" value="ECO:0007669"/>
    <property type="project" value="TreeGrafter"/>
</dbReference>
<evidence type="ECO:0000259" key="6">
    <source>
        <dbReference type="Pfam" id="PF02826"/>
    </source>
</evidence>
<evidence type="ECO:0000256" key="2">
    <source>
        <dbReference type="ARBA" id="ARBA00023002"/>
    </source>
</evidence>
<dbReference type="KEGG" id="lak:106160526"/>
<comment type="similarity">
    <text evidence="1 4">Belongs to the D-isomer specific 2-hydroxyacid dehydrogenase family.</text>
</comment>
<dbReference type="STRING" id="7574.A0A1S3I445"/>
<dbReference type="InterPro" id="IPR050223">
    <property type="entry name" value="D-isomer_2-hydroxyacid_DH"/>
</dbReference>
<evidence type="ECO:0000256" key="3">
    <source>
        <dbReference type="ARBA" id="ARBA00073306"/>
    </source>
</evidence>
<name>A0A1S3I445_LINAN</name>
<dbReference type="RefSeq" id="XP_013392601.1">
    <property type="nucleotide sequence ID" value="XM_013537147.1"/>
</dbReference>
<dbReference type="Gene3D" id="3.40.50.720">
    <property type="entry name" value="NAD(P)-binding Rossmann-like Domain"/>
    <property type="match status" value="2"/>
</dbReference>
<evidence type="ECO:0000313" key="7">
    <source>
        <dbReference type="Proteomes" id="UP000085678"/>
    </source>
</evidence>
<dbReference type="PANTHER" id="PTHR10996">
    <property type="entry name" value="2-HYDROXYACID DEHYDROGENASE-RELATED"/>
    <property type="match status" value="1"/>
</dbReference>
<dbReference type="InterPro" id="IPR006140">
    <property type="entry name" value="D-isomer_DH_NAD-bd"/>
</dbReference>
<dbReference type="InParanoid" id="A0A1S3I445"/>
<sequence>MAALITGEDNSKVPTKQRPAVYIQRSRADDPEYGFPDEFIELCEEHFDVLYEKNITGNPELGKRVVGAYNRGPSMPITIDELWKFPNLKIVVCSGIGWDHIDVRGLNAHGIKVANNPGVSSNAVADFGITLMLASARRLLEGVPVAMGSKPCQKFNVNWLGNDVSFTSLGIVGMGDIGSKVAKRAKAFDMEIYYHNRNRKPEEEESSVGATYCPTLADLLPRCDYVMITCPLTSETEGMFGENEFKLMKPSATLVNVARGEIIDQGALYTALKNKIIKAAALDVTYPEPLPRDHSLLTLPNIIIAPHMASATAETRKRMLPPLVETVLAVVEGRPLTNEVIL</sequence>
<dbReference type="InterPro" id="IPR036291">
    <property type="entry name" value="NAD(P)-bd_dom_sf"/>
</dbReference>
<dbReference type="GO" id="GO:0016618">
    <property type="term" value="F:hydroxypyruvate reductase [NAD(P)H] activity"/>
    <property type="evidence" value="ECO:0007669"/>
    <property type="project" value="TreeGrafter"/>
</dbReference>
<dbReference type="OrthoDB" id="298012at2759"/>
<keyword evidence="7" id="KW-1185">Reference proteome</keyword>
<feature type="domain" description="D-isomer specific 2-hydroxyacid dehydrogenase catalytic" evidence="5">
    <location>
        <begin position="75"/>
        <end position="340"/>
    </location>
</feature>
<feature type="domain" description="D-isomer specific 2-hydroxyacid dehydrogenase NAD-binding" evidence="6">
    <location>
        <begin position="130"/>
        <end position="309"/>
    </location>
</feature>
<accession>A0A1S3I445</accession>
<dbReference type="GO" id="GO:0030267">
    <property type="term" value="F:glyoxylate reductase (NADPH) activity"/>
    <property type="evidence" value="ECO:0007669"/>
    <property type="project" value="TreeGrafter"/>
</dbReference>
<dbReference type="FunFam" id="3.40.50.720:FF:000026">
    <property type="entry name" value="Glyoxylate/hydroxypyruvate reductase B"/>
    <property type="match status" value="1"/>
</dbReference>
<dbReference type="Pfam" id="PF02826">
    <property type="entry name" value="2-Hacid_dh_C"/>
    <property type="match status" value="1"/>
</dbReference>
<dbReference type="PANTHER" id="PTHR10996:SF257">
    <property type="entry name" value="GLYOXYLATE REDUCTASE 1"/>
    <property type="match status" value="1"/>
</dbReference>
<evidence type="ECO:0000256" key="1">
    <source>
        <dbReference type="ARBA" id="ARBA00005854"/>
    </source>
</evidence>
<dbReference type="Proteomes" id="UP000085678">
    <property type="component" value="Unplaced"/>
</dbReference>
<keyword evidence="2 4" id="KW-0560">Oxidoreductase</keyword>
<dbReference type="Pfam" id="PF00389">
    <property type="entry name" value="2-Hacid_dh"/>
    <property type="match status" value="1"/>
</dbReference>
<dbReference type="GeneID" id="106160526"/>
<dbReference type="SUPFAM" id="SSF52283">
    <property type="entry name" value="Formate/glycerate dehydrogenase catalytic domain-like"/>
    <property type="match status" value="1"/>
</dbReference>
<gene>
    <name evidence="8" type="primary">LOC106160526</name>
</gene>
<reference evidence="8" key="1">
    <citation type="submission" date="2025-08" db="UniProtKB">
        <authorList>
            <consortium name="RefSeq"/>
        </authorList>
    </citation>
    <scope>IDENTIFICATION</scope>
    <source>
        <tissue evidence="8">Gonads</tissue>
    </source>
</reference>
<dbReference type="OMA" id="VMDAAPS"/>
<organism evidence="7 8">
    <name type="scientific">Lingula anatina</name>
    <name type="common">Brachiopod</name>
    <name type="synonym">Lingula unguis</name>
    <dbReference type="NCBI Taxonomy" id="7574"/>
    <lineage>
        <taxon>Eukaryota</taxon>
        <taxon>Metazoa</taxon>
        <taxon>Spiralia</taxon>
        <taxon>Lophotrochozoa</taxon>
        <taxon>Brachiopoda</taxon>
        <taxon>Linguliformea</taxon>
        <taxon>Lingulata</taxon>
        <taxon>Lingulida</taxon>
        <taxon>Linguloidea</taxon>
        <taxon>Lingulidae</taxon>
        <taxon>Lingula</taxon>
    </lineage>
</organism>
<dbReference type="SUPFAM" id="SSF51735">
    <property type="entry name" value="NAD(P)-binding Rossmann-fold domains"/>
    <property type="match status" value="1"/>
</dbReference>
<dbReference type="AlphaFoldDB" id="A0A1S3I445"/>
<evidence type="ECO:0000313" key="8">
    <source>
        <dbReference type="RefSeq" id="XP_013392601.1"/>
    </source>
</evidence>
<evidence type="ECO:0000256" key="4">
    <source>
        <dbReference type="RuleBase" id="RU003719"/>
    </source>
</evidence>